<dbReference type="Pfam" id="PF00534">
    <property type="entry name" value="Glycos_transf_1"/>
    <property type="match status" value="1"/>
</dbReference>
<comment type="caution">
    <text evidence="3">The sequence shown here is derived from an EMBL/GenBank/DDBJ whole genome shotgun (WGS) entry which is preliminary data.</text>
</comment>
<organism evidence="3 4">
    <name type="scientific">Ancylobacter dichloromethanicus</name>
    <dbReference type="NCBI Taxonomy" id="518825"/>
    <lineage>
        <taxon>Bacteria</taxon>
        <taxon>Pseudomonadati</taxon>
        <taxon>Pseudomonadota</taxon>
        <taxon>Alphaproteobacteria</taxon>
        <taxon>Hyphomicrobiales</taxon>
        <taxon>Xanthobacteraceae</taxon>
        <taxon>Ancylobacter</taxon>
    </lineage>
</organism>
<reference evidence="3" key="1">
    <citation type="journal article" date="2014" name="Int. J. Syst. Evol. Microbiol.">
        <title>Complete genome sequence of Corynebacterium casei LMG S-19264T (=DSM 44701T), isolated from a smear-ripened cheese.</title>
        <authorList>
            <consortium name="US DOE Joint Genome Institute (JGI-PGF)"/>
            <person name="Walter F."/>
            <person name="Albersmeier A."/>
            <person name="Kalinowski J."/>
            <person name="Ruckert C."/>
        </authorList>
    </citation>
    <scope>NUCLEOTIDE SEQUENCE</scope>
    <source>
        <strain evidence="3">VKM B-2484</strain>
    </source>
</reference>
<protein>
    <recommendedName>
        <fullName evidence="2">Glycosyl transferase family 1 domain-containing protein</fullName>
    </recommendedName>
</protein>
<evidence type="ECO:0000313" key="3">
    <source>
        <dbReference type="EMBL" id="GLK74187.1"/>
    </source>
</evidence>
<reference evidence="3" key="2">
    <citation type="submission" date="2023-01" db="EMBL/GenBank/DDBJ databases">
        <authorList>
            <person name="Sun Q."/>
            <person name="Evtushenko L."/>
        </authorList>
    </citation>
    <scope>NUCLEOTIDE SEQUENCE</scope>
    <source>
        <strain evidence="3">VKM B-2484</strain>
    </source>
</reference>
<dbReference type="PANTHER" id="PTHR46401:SF2">
    <property type="entry name" value="GLYCOSYLTRANSFERASE WBBK-RELATED"/>
    <property type="match status" value="1"/>
</dbReference>
<dbReference type="PANTHER" id="PTHR46401">
    <property type="entry name" value="GLYCOSYLTRANSFERASE WBBK-RELATED"/>
    <property type="match status" value="1"/>
</dbReference>
<keyword evidence="4" id="KW-1185">Reference proteome</keyword>
<evidence type="ECO:0000259" key="2">
    <source>
        <dbReference type="Pfam" id="PF00534"/>
    </source>
</evidence>
<evidence type="ECO:0000313" key="4">
    <source>
        <dbReference type="Proteomes" id="UP001143370"/>
    </source>
</evidence>
<dbReference type="SUPFAM" id="SSF53756">
    <property type="entry name" value="UDP-Glycosyltransferase/glycogen phosphorylase"/>
    <property type="match status" value="1"/>
</dbReference>
<sequence length="160" mass="17133">MLKAFSADELQDVSLVLFGPASAADFERAGCSVPPNVKFVGRVTDEQLVGLMRGASAFACPSLTEGFGLPPLEAMALGCPAIISPCGALPEICGDAAIEADPYLPEAWIQAVRRLVDDPDLASDYRARGLERSKLFTWQKAAEKLLRTIRSERDSGSFSV</sequence>
<accession>A0A9W6N1M4</accession>
<gene>
    <name evidence="3" type="ORF">GCM10017643_43050</name>
</gene>
<feature type="domain" description="Glycosyl transferase family 1" evidence="2">
    <location>
        <begin position="2"/>
        <end position="129"/>
    </location>
</feature>
<dbReference type="GO" id="GO:0009103">
    <property type="term" value="P:lipopolysaccharide biosynthetic process"/>
    <property type="evidence" value="ECO:0007669"/>
    <property type="project" value="TreeGrafter"/>
</dbReference>
<proteinExistence type="predicted"/>
<dbReference type="AlphaFoldDB" id="A0A9W6N1M4"/>
<keyword evidence="1" id="KW-0808">Transferase</keyword>
<dbReference type="EMBL" id="BSFJ01000035">
    <property type="protein sequence ID" value="GLK74187.1"/>
    <property type="molecule type" value="Genomic_DNA"/>
</dbReference>
<dbReference type="Gene3D" id="3.40.50.2000">
    <property type="entry name" value="Glycogen Phosphorylase B"/>
    <property type="match status" value="1"/>
</dbReference>
<name>A0A9W6N1M4_9HYPH</name>
<dbReference type="GO" id="GO:0016757">
    <property type="term" value="F:glycosyltransferase activity"/>
    <property type="evidence" value="ECO:0007669"/>
    <property type="project" value="InterPro"/>
</dbReference>
<dbReference type="InterPro" id="IPR001296">
    <property type="entry name" value="Glyco_trans_1"/>
</dbReference>
<evidence type="ECO:0000256" key="1">
    <source>
        <dbReference type="ARBA" id="ARBA00022679"/>
    </source>
</evidence>
<dbReference type="Proteomes" id="UP001143370">
    <property type="component" value="Unassembled WGS sequence"/>
</dbReference>